<proteinExistence type="inferred from homology"/>
<feature type="transmembrane region" description="Helical" evidence="9">
    <location>
        <begin position="191"/>
        <end position="216"/>
    </location>
</feature>
<keyword evidence="5" id="KW-0297">G-protein coupled receptor</keyword>
<sequence length="452" mass="51057">MNSSYLWGEDEEWGARYYFTYYSQFEERRGISTMIEVVVLAISFILAIGGNLGMAGCILRHKELRTPTNMCLVNLAAADLLFTVGVPAVAYTRYTQSWRLGETICKLLPYTQFVCGFVLLWTLTFISMDRHRCLATAPYRSALTSVRVLTASIFTWIIAVLVFLPFVFWFKQKEIANDSTICTLIFPKNKVVNISLCYTIPIIIFACLLPMTLLVYHYQRIFQKILDTRSTWAVPCVPQGLENNSGDGGGSGSATGRRDSELSIVGTLLPWAGRKLSGASLSGRRGRTGSLSQQEETRLYKHLRVVRILLLNVIAVLVMWLPITIVMLLIYIDGKRPNEDIDFFLRSHHFVWSVIVAQLNTVVNPLLYGVLSENFRVVCFAKQLKRRGHDSSSKYAEHSGSKKNSKSLQAFQNRLETIGTPKNLRSSFKYSKKYSNCNIVGSIDEVSNSEKL</sequence>
<evidence type="ECO:0000256" key="4">
    <source>
        <dbReference type="ARBA" id="ARBA00022989"/>
    </source>
</evidence>
<dbReference type="InterPro" id="IPR017452">
    <property type="entry name" value="GPCR_Rhodpsn_7TM"/>
</dbReference>
<comment type="similarity">
    <text evidence="2">Belongs to the G-protein coupled receptor 1 family.</text>
</comment>
<dbReference type="CDD" id="cd00637">
    <property type="entry name" value="7tm_classA_rhodopsin-like"/>
    <property type="match status" value="1"/>
</dbReference>
<comment type="subcellular location">
    <subcellularLocation>
        <location evidence="1">Membrane</location>
        <topology evidence="1">Multi-pass membrane protein</topology>
    </subcellularLocation>
</comment>
<feature type="transmembrane region" description="Helical" evidence="9">
    <location>
        <begin position="37"/>
        <end position="59"/>
    </location>
</feature>
<evidence type="ECO:0000256" key="7">
    <source>
        <dbReference type="ARBA" id="ARBA00023170"/>
    </source>
</evidence>
<dbReference type="PANTHER" id="PTHR45695">
    <property type="entry name" value="LEUCOKININ RECEPTOR-RELATED"/>
    <property type="match status" value="1"/>
</dbReference>
<dbReference type="PROSITE" id="PS50262">
    <property type="entry name" value="G_PROTEIN_RECEP_F1_2"/>
    <property type="match status" value="1"/>
</dbReference>
<feature type="transmembrane region" description="Helical" evidence="9">
    <location>
        <begin position="350"/>
        <end position="371"/>
    </location>
</feature>
<evidence type="ECO:0000256" key="3">
    <source>
        <dbReference type="ARBA" id="ARBA00022692"/>
    </source>
</evidence>
<dbReference type="Pfam" id="PF00001">
    <property type="entry name" value="7tm_1"/>
    <property type="match status" value="1"/>
</dbReference>
<dbReference type="EMBL" id="CAXAJV020001288">
    <property type="protein sequence ID" value="CAL7938292.1"/>
    <property type="molecule type" value="Genomic_DNA"/>
</dbReference>
<accession>A0ABP1NBB2</accession>
<evidence type="ECO:0000313" key="11">
    <source>
        <dbReference type="EMBL" id="CAL7938292.1"/>
    </source>
</evidence>
<evidence type="ECO:0000256" key="1">
    <source>
        <dbReference type="ARBA" id="ARBA00004141"/>
    </source>
</evidence>
<gene>
    <name evidence="11" type="ORF">XYLVIOL_LOCUS3195</name>
</gene>
<dbReference type="PANTHER" id="PTHR45695:SF37">
    <property type="entry name" value="FREE FATTY ACID RECEPTOR 4-LIKE"/>
    <property type="match status" value="1"/>
</dbReference>
<keyword evidence="4 9" id="KW-1133">Transmembrane helix</keyword>
<evidence type="ECO:0000256" key="2">
    <source>
        <dbReference type="ARBA" id="ARBA00010663"/>
    </source>
</evidence>
<reference evidence="11 12" key="1">
    <citation type="submission" date="2024-08" db="EMBL/GenBank/DDBJ databases">
        <authorList>
            <person name="Will J Nash"/>
            <person name="Angela Man"/>
            <person name="Seanna McTaggart"/>
            <person name="Kendall Baker"/>
            <person name="Tom Barker"/>
            <person name="Leah Catchpole"/>
            <person name="Alex Durrant"/>
            <person name="Karim Gharbi"/>
            <person name="Naomi Irish"/>
            <person name="Gemy Kaithakottil"/>
            <person name="Debby Ku"/>
            <person name="Aaliyah Providence"/>
            <person name="Felix Shaw"/>
            <person name="David Swarbreck"/>
            <person name="Chris Watkins"/>
            <person name="Ann M. McCartney"/>
            <person name="Giulio Formenti"/>
            <person name="Alice Mouton"/>
            <person name="Noel Vella"/>
            <person name="Bjorn M von Reumont"/>
            <person name="Adriana Vella"/>
            <person name="Wilfried Haerty"/>
        </authorList>
    </citation>
    <scope>NUCLEOTIDE SEQUENCE [LARGE SCALE GENOMIC DNA]</scope>
</reference>
<dbReference type="PRINTS" id="PR00237">
    <property type="entry name" value="GPCRRHODOPSN"/>
</dbReference>
<evidence type="ECO:0000313" key="12">
    <source>
        <dbReference type="Proteomes" id="UP001642520"/>
    </source>
</evidence>
<dbReference type="Gene3D" id="1.20.1070.10">
    <property type="entry name" value="Rhodopsin 7-helix transmembrane proteins"/>
    <property type="match status" value="1"/>
</dbReference>
<protein>
    <recommendedName>
        <fullName evidence="10">G-protein coupled receptors family 1 profile domain-containing protein</fullName>
    </recommendedName>
</protein>
<feature type="transmembrane region" description="Helical" evidence="9">
    <location>
        <begin position="148"/>
        <end position="171"/>
    </location>
</feature>
<evidence type="ECO:0000256" key="5">
    <source>
        <dbReference type="ARBA" id="ARBA00023040"/>
    </source>
</evidence>
<keyword evidence="6 9" id="KW-0472">Membrane</keyword>
<keyword evidence="3 9" id="KW-0812">Transmembrane</keyword>
<name>A0ABP1NBB2_XYLVO</name>
<feature type="domain" description="G-protein coupled receptors family 1 profile" evidence="10">
    <location>
        <begin position="50"/>
        <end position="368"/>
    </location>
</feature>
<dbReference type="Proteomes" id="UP001642520">
    <property type="component" value="Unassembled WGS sequence"/>
</dbReference>
<feature type="transmembrane region" description="Helical" evidence="9">
    <location>
        <begin position="308"/>
        <end position="330"/>
    </location>
</feature>
<evidence type="ECO:0000256" key="8">
    <source>
        <dbReference type="ARBA" id="ARBA00023224"/>
    </source>
</evidence>
<feature type="transmembrane region" description="Helical" evidence="9">
    <location>
        <begin position="71"/>
        <end position="90"/>
    </location>
</feature>
<keyword evidence="7" id="KW-0675">Receptor</keyword>
<comment type="caution">
    <text evidence="11">The sequence shown here is derived from an EMBL/GenBank/DDBJ whole genome shotgun (WGS) entry which is preliminary data.</text>
</comment>
<evidence type="ECO:0000256" key="9">
    <source>
        <dbReference type="SAM" id="Phobius"/>
    </source>
</evidence>
<feature type="transmembrane region" description="Helical" evidence="9">
    <location>
        <begin position="110"/>
        <end position="128"/>
    </location>
</feature>
<organism evidence="11 12">
    <name type="scientific">Xylocopa violacea</name>
    <name type="common">Violet carpenter bee</name>
    <name type="synonym">Apis violacea</name>
    <dbReference type="NCBI Taxonomy" id="135666"/>
    <lineage>
        <taxon>Eukaryota</taxon>
        <taxon>Metazoa</taxon>
        <taxon>Ecdysozoa</taxon>
        <taxon>Arthropoda</taxon>
        <taxon>Hexapoda</taxon>
        <taxon>Insecta</taxon>
        <taxon>Pterygota</taxon>
        <taxon>Neoptera</taxon>
        <taxon>Endopterygota</taxon>
        <taxon>Hymenoptera</taxon>
        <taxon>Apocrita</taxon>
        <taxon>Aculeata</taxon>
        <taxon>Apoidea</taxon>
        <taxon>Anthophila</taxon>
        <taxon>Apidae</taxon>
        <taxon>Xylocopa</taxon>
        <taxon>Xylocopa</taxon>
    </lineage>
</organism>
<dbReference type="InterPro" id="IPR000276">
    <property type="entry name" value="GPCR_Rhodpsn"/>
</dbReference>
<dbReference type="SUPFAM" id="SSF81321">
    <property type="entry name" value="Family A G protein-coupled receptor-like"/>
    <property type="match status" value="1"/>
</dbReference>
<keyword evidence="12" id="KW-1185">Reference proteome</keyword>
<keyword evidence="8" id="KW-0807">Transducer</keyword>
<evidence type="ECO:0000256" key="6">
    <source>
        <dbReference type="ARBA" id="ARBA00023136"/>
    </source>
</evidence>
<evidence type="ECO:0000259" key="10">
    <source>
        <dbReference type="PROSITE" id="PS50262"/>
    </source>
</evidence>